<evidence type="ECO:0000259" key="5">
    <source>
        <dbReference type="PROSITE" id="PS50076"/>
    </source>
</evidence>
<comment type="caution">
    <text evidence="6">The sequence shown here is derived from an EMBL/GenBank/DDBJ whole genome shotgun (WGS) entry which is preliminary data.</text>
</comment>
<dbReference type="PROSITE" id="PS00636">
    <property type="entry name" value="DNAJ_1"/>
    <property type="match status" value="1"/>
</dbReference>
<proteinExistence type="predicted"/>
<protein>
    <recommendedName>
        <fullName evidence="5">J domain-containing protein</fullName>
    </recommendedName>
</protein>
<dbReference type="SUPFAM" id="SSF48452">
    <property type="entry name" value="TPR-like"/>
    <property type="match status" value="1"/>
</dbReference>
<evidence type="ECO:0000313" key="6">
    <source>
        <dbReference type="EMBL" id="CAH3165717.1"/>
    </source>
</evidence>
<dbReference type="PROSITE" id="PS50076">
    <property type="entry name" value="DNAJ_2"/>
    <property type="match status" value="1"/>
</dbReference>
<dbReference type="SMART" id="SM00271">
    <property type="entry name" value="DnaJ"/>
    <property type="match status" value="1"/>
</dbReference>
<dbReference type="EMBL" id="CALNXK010000134">
    <property type="protein sequence ID" value="CAH3165717.1"/>
    <property type="molecule type" value="Genomic_DNA"/>
</dbReference>
<dbReference type="Gene3D" id="1.25.40.10">
    <property type="entry name" value="Tetratricopeptide repeat domain"/>
    <property type="match status" value="1"/>
</dbReference>
<dbReference type="SUPFAM" id="SSF46565">
    <property type="entry name" value="Chaperone J-domain"/>
    <property type="match status" value="1"/>
</dbReference>
<dbReference type="InterPro" id="IPR001623">
    <property type="entry name" value="DnaJ_domain"/>
</dbReference>
<dbReference type="Gene3D" id="1.10.287.110">
    <property type="entry name" value="DnaJ domain"/>
    <property type="match status" value="1"/>
</dbReference>
<organism evidence="6 7">
    <name type="scientific">Porites lobata</name>
    <dbReference type="NCBI Taxonomy" id="104759"/>
    <lineage>
        <taxon>Eukaryota</taxon>
        <taxon>Metazoa</taxon>
        <taxon>Cnidaria</taxon>
        <taxon>Anthozoa</taxon>
        <taxon>Hexacorallia</taxon>
        <taxon>Scleractinia</taxon>
        <taxon>Fungiina</taxon>
        <taxon>Poritidae</taxon>
        <taxon>Porites</taxon>
    </lineage>
</organism>
<reference evidence="6 7" key="1">
    <citation type="submission" date="2022-05" db="EMBL/GenBank/DDBJ databases">
        <authorList>
            <consortium name="Genoscope - CEA"/>
            <person name="William W."/>
        </authorList>
    </citation>
    <scope>NUCLEOTIDE SEQUENCE [LARGE SCALE GENOMIC DNA]</scope>
</reference>
<dbReference type="Pfam" id="PF13174">
    <property type="entry name" value="TPR_6"/>
    <property type="match status" value="1"/>
</dbReference>
<keyword evidence="7" id="KW-1185">Reference proteome</keyword>
<dbReference type="Pfam" id="PF13181">
    <property type="entry name" value="TPR_8"/>
    <property type="match status" value="2"/>
</dbReference>
<evidence type="ECO:0000313" key="7">
    <source>
        <dbReference type="Proteomes" id="UP001159405"/>
    </source>
</evidence>
<keyword evidence="1" id="KW-0677">Repeat</keyword>
<dbReference type="Pfam" id="PF13432">
    <property type="entry name" value="TPR_16"/>
    <property type="match status" value="2"/>
</dbReference>
<name>A0ABN8QJD7_9CNID</name>
<gene>
    <name evidence="6" type="ORF">PLOB_00007340</name>
</gene>
<dbReference type="PANTHER" id="PTHR45188:SF2">
    <property type="entry name" value="DNAJ HOMOLOG SUBFAMILY C MEMBER 7"/>
    <property type="match status" value="1"/>
</dbReference>
<feature type="repeat" description="TPR" evidence="3">
    <location>
        <begin position="39"/>
        <end position="72"/>
    </location>
</feature>
<dbReference type="PROSITE" id="PS50005">
    <property type="entry name" value="TPR"/>
    <property type="match status" value="3"/>
</dbReference>
<evidence type="ECO:0000256" key="4">
    <source>
        <dbReference type="SAM" id="MobiDB-lite"/>
    </source>
</evidence>
<dbReference type="InterPro" id="IPR036869">
    <property type="entry name" value="J_dom_sf"/>
</dbReference>
<evidence type="ECO:0000256" key="1">
    <source>
        <dbReference type="ARBA" id="ARBA00022737"/>
    </source>
</evidence>
<evidence type="ECO:0000256" key="3">
    <source>
        <dbReference type="PROSITE-ProRule" id="PRU00339"/>
    </source>
</evidence>
<evidence type="ECO:0000256" key="2">
    <source>
        <dbReference type="ARBA" id="ARBA00022803"/>
    </source>
</evidence>
<feature type="repeat" description="TPR" evidence="3">
    <location>
        <begin position="107"/>
        <end position="140"/>
    </location>
</feature>
<dbReference type="Pfam" id="PF00226">
    <property type="entry name" value="DnaJ"/>
    <property type="match status" value="1"/>
</dbReference>
<dbReference type="InterPro" id="IPR011990">
    <property type="entry name" value="TPR-like_helical_dom_sf"/>
</dbReference>
<dbReference type="InterPro" id="IPR018253">
    <property type="entry name" value="DnaJ_domain_CS"/>
</dbReference>
<feature type="repeat" description="TPR" evidence="3">
    <location>
        <begin position="267"/>
        <end position="300"/>
    </location>
</feature>
<dbReference type="PRINTS" id="PR00625">
    <property type="entry name" value="JDOMAIN"/>
</dbReference>
<feature type="region of interest" description="Disordered" evidence="4">
    <location>
        <begin position="1"/>
        <end position="43"/>
    </location>
</feature>
<keyword evidence="2 3" id="KW-0802">TPR repeat</keyword>
<dbReference type="CDD" id="cd06257">
    <property type="entry name" value="DnaJ"/>
    <property type="match status" value="1"/>
</dbReference>
<sequence length="503" mass="57401">MADGEQFAKKAENLTPKEELEVHMDVQEGGPEQDSLTMAEAKKAEGNKEYAQKHYEAAVKLYSEAIELAPSVATYYGNRSAAFLMLVNYDKALEDARAAIKLDDNFVKGYYRAAKCHLVMGSITNAANYLQKVIEKDPKNKDAQNDLRTTRMVQEYESSAFQAHDKGDYRKVVFCMNHILEVCPACNLYKVMRAEAYCLMGKYSDALTDVQNILRNDSINSDALYVKGLCLYYQDFVDKAYQHFNIVLRNDPDHKKARIALKKAKRLQAKKQEGNDTFSCGKYQEAYDIYTEALTIDAHNNSTNAKLYYNRALVGSKLNRLEEAINDCTQAIELDHTYLKAYIKRARCYMEAEKYEEAVRDCEKVCKMDRSREHRRMLEEAKLELKKSKRKDYYKILGISKGATEEEIKKAYKKEALKHHPDRHSGATDEVKKSEELLFKEVNEAYSVLSDPRKKARYDSGQDLEDGFMNTDFDPNSIFQAFFGGPGFGGFNFGGPGGMLTVQ</sequence>
<accession>A0ABN8QJD7</accession>
<dbReference type="InterPro" id="IPR019734">
    <property type="entry name" value="TPR_rpt"/>
</dbReference>
<feature type="domain" description="J" evidence="5">
    <location>
        <begin position="392"/>
        <end position="462"/>
    </location>
</feature>
<dbReference type="SMART" id="SM00028">
    <property type="entry name" value="TPR"/>
    <property type="match status" value="8"/>
</dbReference>
<dbReference type="Proteomes" id="UP001159405">
    <property type="component" value="Unassembled WGS sequence"/>
</dbReference>
<dbReference type="PANTHER" id="PTHR45188">
    <property type="entry name" value="DNAJ PROTEIN P58IPK HOMOLOG"/>
    <property type="match status" value="1"/>
</dbReference>
<feature type="compositionally biased region" description="Basic and acidic residues" evidence="4">
    <location>
        <begin position="1"/>
        <end position="26"/>
    </location>
</feature>